<dbReference type="EMBL" id="BATI01000058">
    <property type="protein sequence ID" value="GAD64992.1"/>
    <property type="molecule type" value="Genomic_DNA"/>
</dbReference>
<name>U2ZV72_AQUA1</name>
<feature type="signal peptide" evidence="2">
    <location>
        <begin position="1"/>
        <end position="24"/>
    </location>
</feature>
<feature type="region of interest" description="Disordered" evidence="1">
    <location>
        <begin position="58"/>
        <end position="98"/>
    </location>
</feature>
<feature type="chain" id="PRO_5004638800" description="DUF4148 domain-containing protein" evidence="2">
    <location>
        <begin position="25"/>
        <end position="98"/>
    </location>
</feature>
<accession>U2ZV72</accession>
<comment type="caution">
    <text evidence="3">The sequence shown here is derived from an EMBL/GenBank/DDBJ whole genome shotgun (WGS) entry which is preliminary data.</text>
</comment>
<protein>
    <recommendedName>
        <fullName evidence="5">DUF4148 domain-containing protein</fullName>
    </recommendedName>
</protein>
<feature type="compositionally biased region" description="Basic and acidic residues" evidence="1">
    <location>
        <begin position="89"/>
        <end position="98"/>
    </location>
</feature>
<reference evidence="3" key="1">
    <citation type="submission" date="2024-09" db="EMBL/GenBank/DDBJ databases">
        <title>Whole genome shotgun sequence of Pseudomonas alcaligenes NBRC 14159.</title>
        <authorList>
            <person name="Yoshida I."/>
            <person name="Hosoyama A."/>
            <person name="Tsuchikane K."/>
            <person name="Noguchi M."/>
            <person name="Hirakata S."/>
            <person name="Ando Y."/>
            <person name="Ohji S."/>
            <person name="Yamazoe A."/>
            <person name="Yamazaki S."/>
            <person name="Fujita N."/>
        </authorList>
    </citation>
    <scope>NUCLEOTIDE SEQUENCE</scope>
    <source>
        <strain evidence="3">NBRC 14159</strain>
    </source>
</reference>
<evidence type="ECO:0000256" key="1">
    <source>
        <dbReference type="SAM" id="MobiDB-lite"/>
    </source>
</evidence>
<sequence length="98" mass="10748">MKSLLSQTAALMLVLASSVVTVHAEDGSERLANFRLQNDAMIAERSAVSIEERVAQIMETQPTASGPQDNLQWSEGQGATNQNRASQLKIRDVHRSQK</sequence>
<proteinExistence type="predicted"/>
<dbReference type="AlphaFoldDB" id="U2ZV72"/>
<gene>
    <name evidence="3" type="ORF">PA6_058_00220</name>
</gene>
<organism evidence="3 4">
    <name type="scientific">Aquipseudomonas alcaligenes (strain ATCC 14909 / DSM 50342 / CCUG 1425 / JCM 20561 / NBRC 14159 / NCIMB 9945 / NCTC 10367 / 1577)</name>
    <name type="common">Pseudomonas alcaligenes</name>
    <dbReference type="NCBI Taxonomy" id="1215092"/>
    <lineage>
        <taxon>Bacteria</taxon>
        <taxon>Pseudomonadati</taxon>
        <taxon>Pseudomonadota</taxon>
        <taxon>Gammaproteobacteria</taxon>
        <taxon>Pseudomonadales</taxon>
        <taxon>Pseudomonadaceae</taxon>
        <taxon>Aquipseudomonas</taxon>
    </lineage>
</organism>
<feature type="compositionally biased region" description="Polar residues" evidence="1">
    <location>
        <begin position="58"/>
        <end position="86"/>
    </location>
</feature>
<evidence type="ECO:0008006" key="5">
    <source>
        <dbReference type="Google" id="ProtNLM"/>
    </source>
</evidence>
<evidence type="ECO:0000313" key="3">
    <source>
        <dbReference type="EMBL" id="GAD64992.1"/>
    </source>
</evidence>
<evidence type="ECO:0000256" key="2">
    <source>
        <dbReference type="SAM" id="SignalP"/>
    </source>
</evidence>
<dbReference type="Proteomes" id="UP000016560">
    <property type="component" value="Unassembled WGS sequence"/>
</dbReference>
<keyword evidence="4" id="KW-1185">Reference proteome</keyword>
<keyword evidence="2" id="KW-0732">Signal</keyword>
<evidence type="ECO:0000313" key="4">
    <source>
        <dbReference type="Proteomes" id="UP000016560"/>
    </source>
</evidence>
<dbReference type="RefSeq" id="WP_021703055.1">
    <property type="nucleotide sequence ID" value="NZ_BATI01000058.1"/>
</dbReference>